<dbReference type="Proteomes" id="UP000253529">
    <property type="component" value="Unassembled WGS sequence"/>
</dbReference>
<feature type="compositionally biased region" description="Basic and acidic residues" evidence="1">
    <location>
        <begin position="144"/>
        <end position="163"/>
    </location>
</feature>
<accession>A0A366FS76</accession>
<keyword evidence="3" id="KW-1185">Reference proteome</keyword>
<proteinExistence type="predicted"/>
<protein>
    <submittedName>
        <fullName evidence="2">Uncharacterized protein</fullName>
    </submittedName>
</protein>
<evidence type="ECO:0000313" key="3">
    <source>
        <dbReference type="Proteomes" id="UP000253529"/>
    </source>
</evidence>
<reference evidence="2 3" key="1">
    <citation type="submission" date="2018-06" db="EMBL/GenBank/DDBJ databases">
        <title>Genomic Encyclopedia of Type Strains, Phase IV (KMG-IV): sequencing the most valuable type-strain genomes for metagenomic binning, comparative biology and taxonomic classification.</title>
        <authorList>
            <person name="Goeker M."/>
        </authorList>
    </citation>
    <scope>NUCLEOTIDE SEQUENCE [LARGE SCALE GENOMIC DNA]</scope>
    <source>
        <strain evidence="2 3">DSM 24875</strain>
    </source>
</reference>
<dbReference type="AlphaFoldDB" id="A0A366FS76"/>
<feature type="region of interest" description="Disordered" evidence="1">
    <location>
        <begin position="1"/>
        <end position="27"/>
    </location>
</feature>
<evidence type="ECO:0000313" key="2">
    <source>
        <dbReference type="EMBL" id="RBP17522.1"/>
    </source>
</evidence>
<dbReference type="EMBL" id="QNRK01000002">
    <property type="protein sequence ID" value="RBP17522.1"/>
    <property type="molecule type" value="Genomic_DNA"/>
</dbReference>
<evidence type="ECO:0000256" key="1">
    <source>
        <dbReference type="SAM" id="MobiDB-lite"/>
    </source>
</evidence>
<sequence>MTLPAVLARSPKGDAAIQGPPAPTLKRGEARHTADLGRAPWIATSLRSSRGRRLGCCGRVQRPGRLFARGRGRARPGRAASRRPGTGVLPLGGAAEALAWTGREGADFRARNQFFQTFAAVFPGRCNAQAMARLGNDGRSSTPRRGDDASRRPREEPEGRRGDPGAACADVEARRGPAYGRPWPRPLDRHVASLLARTAAWVLRASATPGAVVREGPGQGAPREGGVPPPGDGRPPVGRRRRGAC</sequence>
<name>A0A366FS76_9HYPH</name>
<gene>
    <name evidence="2" type="ORF">DFR50_10213</name>
</gene>
<organism evidence="2 3">
    <name type="scientific">Roseiarcus fermentans</name>
    <dbReference type="NCBI Taxonomy" id="1473586"/>
    <lineage>
        <taxon>Bacteria</taxon>
        <taxon>Pseudomonadati</taxon>
        <taxon>Pseudomonadota</taxon>
        <taxon>Alphaproteobacteria</taxon>
        <taxon>Hyphomicrobiales</taxon>
        <taxon>Roseiarcaceae</taxon>
        <taxon>Roseiarcus</taxon>
    </lineage>
</organism>
<feature type="region of interest" description="Disordered" evidence="1">
    <location>
        <begin position="206"/>
        <end position="245"/>
    </location>
</feature>
<feature type="region of interest" description="Disordered" evidence="1">
    <location>
        <begin position="132"/>
        <end position="185"/>
    </location>
</feature>
<comment type="caution">
    <text evidence="2">The sequence shown here is derived from an EMBL/GenBank/DDBJ whole genome shotgun (WGS) entry which is preliminary data.</text>
</comment>
<feature type="non-terminal residue" evidence="2">
    <location>
        <position position="245"/>
    </location>
</feature>